<keyword evidence="10" id="KW-0732">Signal</keyword>
<dbReference type="EMBL" id="CM026424">
    <property type="protein sequence ID" value="KAG0581396.1"/>
    <property type="molecule type" value="Genomic_DNA"/>
</dbReference>
<dbReference type="Pfam" id="PF07714">
    <property type="entry name" value="PK_Tyr_Ser-Thr"/>
    <property type="match status" value="1"/>
</dbReference>
<reference evidence="12" key="1">
    <citation type="submission" date="2020-06" db="EMBL/GenBank/DDBJ databases">
        <title>WGS assembly of Ceratodon purpureus strain R40.</title>
        <authorList>
            <person name="Carey S.B."/>
            <person name="Jenkins J."/>
            <person name="Shu S."/>
            <person name="Lovell J.T."/>
            <person name="Sreedasyam A."/>
            <person name="Maumus F."/>
            <person name="Tiley G.P."/>
            <person name="Fernandez-Pozo N."/>
            <person name="Barry K."/>
            <person name="Chen C."/>
            <person name="Wang M."/>
            <person name="Lipzen A."/>
            <person name="Daum C."/>
            <person name="Saski C.A."/>
            <person name="Payton A.C."/>
            <person name="Mcbreen J.C."/>
            <person name="Conrad R.E."/>
            <person name="Kollar L.M."/>
            <person name="Olsson S."/>
            <person name="Huttunen S."/>
            <person name="Landis J.B."/>
            <person name="Wickett N.J."/>
            <person name="Johnson M.G."/>
            <person name="Rensing S.A."/>
            <person name="Grimwood J."/>
            <person name="Schmutz J."/>
            <person name="Mcdaniel S.F."/>
        </authorList>
    </citation>
    <scope>NUCLEOTIDE SEQUENCE</scope>
    <source>
        <strain evidence="12">R40</strain>
    </source>
</reference>
<evidence type="ECO:0000256" key="1">
    <source>
        <dbReference type="ARBA" id="ARBA00004167"/>
    </source>
</evidence>
<comment type="caution">
    <text evidence="12">The sequence shown here is derived from an EMBL/GenBank/DDBJ whole genome shotgun (WGS) entry which is preliminary data.</text>
</comment>
<evidence type="ECO:0000256" key="7">
    <source>
        <dbReference type="ARBA" id="ARBA00023136"/>
    </source>
</evidence>
<feature type="transmembrane region" description="Helical" evidence="9">
    <location>
        <begin position="294"/>
        <end position="318"/>
    </location>
</feature>
<dbReference type="GO" id="GO:0016020">
    <property type="term" value="C:membrane"/>
    <property type="evidence" value="ECO:0007669"/>
    <property type="project" value="UniProtKB-SubCell"/>
</dbReference>
<proteinExistence type="inferred from homology"/>
<dbReference type="InterPro" id="IPR001611">
    <property type="entry name" value="Leu-rich_rpt"/>
</dbReference>
<dbReference type="PANTHER" id="PTHR48056">
    <property type="entry name" value="LRR RECEPTOR-LIKE SERINE/THREONINE-PROTEIN KINASE-RELATED"/>
    <property type="match status" value="1"/>
</dbReference>
<evidence type="ECO:0000256" key="8">
    <source>
        <dbReference type="ARBA" id="ARBA00023180"/>
    </source>
</evidence>
<organism evidence="12 13">
    <name type="scientific">Ceratodon purpureus</name>
    <name type="common">Fire moss</name>
    <name type="synonym">Dicranum purpureum</name>
    <dbReference type="NCBI Taxonomy" id="3225"/>
    <lineage>
        <taxon>Eukaryota</taxon>
        <taxon>Viridiplantae</taxon>
        <taxon>Streptophyta</taxon>
        <taxon>Embryophyta</taxon>
        <taxon>Bryophyta</taxon>
        <taxon>Bryophytina</taxon>
        <taxon>Bryopsida</taxon>
        <taxon>Dicranidae</taxon>
        <taxon>Pseudoditrichales</taxon>
        <taxon>Ditrichaceae</taxon>
        <taxon>Ceratodon</taxon>
    </lineage>
</organism>
<dbReference type="Gene3D" id="3.30.200.20">
    <property type="entry name" value="Phosphorylase Kinase, domain 1"/>
    <property type="match status" value="1"/>
</dbReference>
<dbReference type="SUPFAM" id="SSF56112">
    <property type="entry name" value="Protein kinase-like (PK-like)"/>
    <property type="match status" value="1"/>
</dbReference>
<accession>A0A8T0IET8</accession>
<dbReference type="SUPFAM" id="SSF52058">
    <property type="entry name" value="L domain-like"/>
    <property type="match status" value="1"/>
</dbReference>
<keyword evidence="8" id="KW-0325">Glycoprotein</keyword>
<dbReference type="Pfam" id="PF08263">
    <property type="entry name" value="LRRNT_2"/>
    <property type="match status" value="1"/>
</dbReference>
<comment type="subcellular location">
    <subcellularLocation>
        <location evidence="1">Membrane</location>
        <topology evidence="1">Single-pass membrane protein</topology>
    </subcellularLocation>
</comment>
<evidence type="ECO:0000256" key="3">
    <source>
        <dbReference type="ARBA" id="ARBA00022614"/>
    </source>
</evidence>
<dbReference type="AlphaFoldDB" id="A0A8T0IET8"/>
<feature type="signal peptide" evidence="10">
    <location>
        <begin position="1"/>
        <end position="32"/>
    </location>
</feature>
<evidence type="ECO:0000256" key="6">
    <source>
        <dbReference type="ARBA" id="ARBA00022989"/>
    </source>
</evidence>
<dbReference type="FunFam" id="3.80.10.10:FF:000111">
    <property type="entry name" value="LRR receptor-like serine/threonine-protein kinase ERECTA"/>
    <property type="match status" value="1"/>
</dbReference>
<evidence type="ECO:0000256" key="2">
    <source>
        <dbReference type="ARBA" id="ARBA00009592"/>
    </source>
</evidence>
<dbReference type="InterPro" id="IPR000719">
    <property type="entry name" value="Prot_kinase_dom"/>
</dbReference>
<dbReference type="Pfam" id="PF13855">
    <property type="entry name" value="LRR_8"/>
    <property type="match status" value="1"/>
</dbReference>
<keyword evidence="4 9" id="KW-0812">Transmembrane</keyword>
<evidence type="ECO:0000313" key="12">
    <source>
        <dbReference type="EMBL" id="KAG0581396.1"/>
    </source>
</evidence>
<dbReference type="PANTHER" id="PTHR48056:SF37">
    <property type="entry name" value="PROTEIN KINASE DOMAIN-CONTAINING PROTEIN"/>
    <property type="match status" value="1"/>
</dbReference>
<keyword evidence="6 9" id="KW-1133">Transmembrane helix</keyword>
<dbReference type="InterPro" id="IPR011009">
    <property type="entry name" value="Kinase-like_dom_sf"/>
</dbReference>
<dbReference type="InterPro" id="IPR032675">
    <property type="entry name" value="LRR_dom_sf"/>
</dbReference>
<evidence type="ECO:0000256" key="5">
    <source>
        <dbReference type="ARBA" id="ARBA00022737"/>
    </source>
</evidence>
<dbReference type="FunFam" id="3.80.10.10:FF:000129">
    <property type="entry name" value="Leucine-rich repeat receptor-like kinase"/>
    <property type="match status" value="1"/>
</dbReference>
<dbReference type="PROSITE" id="PS50011">
    <property type="entry name" value="PROTEIN_KINASE_DOM"/>
    <property type="match status" value="1"/>
</dbReference>
<feature type="domain" description="Protein kinase" evidence="11">
    <location>
        <begin position="421"/>
        <end position="700"/>
    </location>
</feature>
<dbReference type="Gene3D" id="1.10.510.10">
    <property type="entry name" value="Transferase(Phosphotransferase) domain 1"/>
    <property type="match status" value="1"/>
</dbReference>
<evidence type="ECO:0000256" key="10">
    <source>
        <dbReference type="SAM" id="SignalP"/>
    </source>
</evidence>
<dbReference type="GO" id="GO:0004672">
    <property type="term" value="F:protein kinase activity"/>
    <property type="evidence" value="ECO:0007669"/>
    <property type="project" value="InterPro"/>
</dbReference>
<feature type="chain" id="PRO_5035752711" description="Protein kinase domain-containing protein" evidence="10">
    <location>
        <begin position="33"/>
        <end position="746"/>
    </location>
</feature>
<protein>
    <recommendedName>
        <fullName evidence="11">Protein kinase domain-containing protein</fullName>
    </recommendedName>
</protein>
<comment type="similarity">
    <text evidence="2">Belongs to the RLP family.</text>
</comment>
<sequence>MGHPESLPVGAPRKMLRLLTLILLLVTWPAAAWMPARLEEDVLLDVKAALDPHGEVLMSWQAGGRPCSGAFEGVLCDTAGRVTNISLQGRSLSGFIPDAVSELSALSGLFLHFNDLRGSIPASLSSLAALTDMYLNWNQLSGPIPPQLGQLSSLEVLELSNNKLDGEIPVELANISNLETLAVNANILNGSIPATIGNMTMLARLDVSNNSLTGKVPDTIANLPNLVFLDVSDNLLSGPVPTGLFSLREGFRYSNNSGLCGMVLDIVRCPATSSSSTPLTTSKPTKSSSKLKSIMSIATAIAFAIGGSAFLILVFICLGRRNAKLRSLVFKSSSDIRSVQKAGIKTTSETKGVDAESISESPKPLHGSFHGSPPDFSILGRSRVMSGRSCASAFASTGLPSAAEWSSWMSLDELETATNYFSEKNLLRKNCQTAVYKGTLRDGTTVAVKAIYNTRYSFGEQDFQIAIEALMQVKHENLVNFLGFCCSKGGSECFLVYAFVPGDTLDHHLHGQSEMFLNWRMRVNIIRGIAKGLAHLHEGLPEPLTMVHQNLWAGNVLLDKQGNALLADYGLSDIVAEEVMYATHKTLAALGSLAPEYAHLGQVTEDCDIYAFGALILEVVTGSRAVFVDPSTRTLVSTAAWVQPLLKEGRVREVVDPTLEGRVSVTGAAALAHIALQCMSHDPGARPNMVDLARRLHACEAEWSDMPRLPGSGSGTDSFLIAATAPSGRPASFSHDSDALHRHPCR</sequence>
<gene>
    <name evidence="12" type="ORF">KC19_4G248100</name>
</gene>
<dbReference type="InterPro" id="IPR013210">
    <property type="entry name" value="LRR_N_plant-typ"/>
</dbReference>
<dbReference type="Pfam" id="PF00560">
    <property type="entry name" value="LRR_1"/>
    <property type="match status" value="1"/>
</dbReference>
<keyword evidence="13" id="KW-1185">Reference proteome</keyword>
<keyword evidence="7 9" id="KW-0472">Membrane</keyword>
<dbReference type="InterPro" id="IPR001245">
    <property type="entry name" value="Ser-Thr/Tyr_kinase_cat_dom"/>
</dbReference>
<dbReference type="InterPro" id="IPR050647">
    <property type="entry name" value="Plant_LRR-RLKs"/>
</dbReference>
<keyword evidence="3" id="KW-0433">Leucine-rich repeat</keyword>
<dbReference type="GO" id="GO:0005524">
    <property type="term" value="F:ATP binding"/>
    <property type="evidence" value="ECO:0007669"/>
    <property type="project" value="InterPro"/>
</dbReference>
<keyword evidence="5" id="KW-0677">Repeat</keyword>
<dbReference type="Proteomes" id="UP000822688">
    <property type="component" value="Chromosome 4"/>
</dbReference>
<dbReference type="Gene3D" id="3.80.10.10">
    <property type="entry name" value="Ribonuclease Inhibitor"/>
    <property type="match status" value="2"/>
</dbReference>
<evidence type="ECO:0000256" key="9">
    <source>
        <dbReference type="SAM" id="Phobius"/>
    </source>
</evidence>
<evidence type="ECO:0000259" key="11">
    <source>
        <dbReference type="PROSITE" id="PS50011"/>
    </source>
</evidence>
<dbReference type="GO" id="GO:0033612">
    <property type="term" value="F:receptor serine/threonine kinase binding"/>
    <property type="evidence" value="ECO:0007669"/>
    <property type="project" value="TreeGrafter"/>
</dbReference>
<name>A0A8T0IET8_CERPU</name>
<evidence type="ECO:0000313" key="13">
    <source>
        <dbReference type="Proteomes" id="UP000822688"/>
    </source>
</evidence>
<evidence type="ECO:0000256" key="4">
    <source>
        <dbReference type="ARBA" id="ARBA00022692"/>
    </source>
</evidence>